<keyword evidence="1" id="KW-0812">Transmembrane</keyword>
<keyword evidence="1" id="KW-0472">Membrane</keyword>
<dbReference type="InterPro" id="IPR012902">
    <property type="entry name" value="N_methyl_site"/>
</dbReference>
<dbReference type="OrthoDB" id="270727at2"/>
<dbReference type="InterPro" id="IPR027558">
    <property type="entry name" value="Pre_pil_HX9DG_C"/>
</dbReference>
<dbReference type="Gene3D" id="3.30.700.10">
    <property type="entry name" value="Glycoprotein, Type 4 Pilin"/>
    <property type="match status" value="1"/>
</dbReference>
<evidence type="ECO:0000256" key="1">
    <source>
        <dbReference type="SAM" id="Phobius"/>
    </source>
</evidence>
<dbReference type="RefSeq" id="WP_145457593.1">
    <property type="nucleotide sequence ID" value="NZ_CP036317.1"/>
</dbReference>
<organism evidence="3 4">
    <name type="scientific">Gimesia panareensis</name>
    <dbReference type="NCBI Taxonomy" id="2527978"/>
    <lineage>
        <taxon>Bacteria</taxon>
        <taxon>Pseudomonadati</taxon>
        <taxon>Planctomycetota</taxon>
        <taxon>Planctomycetia</taxon>
        <taxon>Planctomycetales</taxon>
        <taxon>Planctomycetaceae</taxon>
        <taxon>Gimesia</taxon>
    </lineage>
</organism>
<dbReference type="InterPro" id="IPR011453">
    <property type="entry name" value="DUF1559"/>
</dbReference>
<dbReference type="Pfam" id="PF07963">
    <property type="entry name" value="N_methyl"/>
    <property type="match status" value="1"/>
</dbReference>
<dbReference type="PANTHER" id="PTHR30093">
    <property type="entry name" value="GENERAL SECRETION PATHWAY PROTEIN G"/>
    <property type="match status" value="1"/>
</dbReference>
<sequence>MSVRRIRHGFTLIELLVVIAIIAILIALLLPAVQQAREAARRSTCKNNLKQLGLALHNYHDAHTRFPPGMLYRVPIPGTSATKRTPFCLFLLPYIDQANIYNIYNHNDSWHLASNDAARIVPIPVWQCPSDREAIFPNQFYNAGESIRGNYGLNWGRNTFNSQGSASPFNNIFGAKFRDIIDGTSNTLAMMEMLKPATTAWDLRAWIWNDEPDAYPIMTRVSPNSSSPDLVTRCVNEAGRLPCIQEATPGNRSVAARSLHTGGVHAMLCDGSVRFISNNIDLSTWQALSSMAGGEVIGEF</sequence>
<reference evidence="3 4" key="1">
    <citation type="submission" date="2019-02" db="EMBL/GenBank/DDBJ databases">
        <title>Deep-cultivation of Planctomycetes and their phenomic and genomic characterization uncovers novel biology.</title>
        <authorList>
            <person name="Wiegand S."/>
            <person name="Jogler M."/>
            <person name="Boedeker C."/>
            <person name="Pinto D."/>
            <person name="Vollmers J."/>
            <person name="Rivas-Marin E."/>
            <person name="Kohn T."/>
            <person name="Peeters S.H."/>
            <person name="Heuer A."/>
            <person name="Rast P."/>
            <person name="Oberbeckmann S."/>
            <person name="Bunk B."/>
            <person name="Jeske O."/>
            <person name="Meyerdierks A."/>
            <person name="Storesund J.E."/>
            <person name="Kallscheuer N."/>
            <person name="Luecker S."/>
            <person name="Lage O.M."/>
            <person name="Pohl T."/>
            <person name="Merkel B.J."/>
            <person name="Hornburger P."/>
            <person name="Mueller R.-W."/>
            <person name="Bruemmer F."/>
            <person name="Labrenz M."/>
            <person name="Spormann A.M."/>
            <person name="Op den Camp H."/>
            <person name="Overmann J."/>
            <person name="Amann R."/>
            <person name="Jetten M.S.M."/>
            <person name="Mascher T."/>
            <person name="Medema M.H."/>
            <person name="Devos D.P."/>
            <person name="Kaster A.-K."/>
            <person name="Ovreas L."/>
            <person name="Rohde M."/>
            <person name="Galperin M.Y."/>
            <person name="Jogler C."/>
        </authorList>
    </citation>
    <scope>NUCLEOTIDE SEQUENCE [LARGE SCALE GENOMIC DNA]</scope>
    <source>
        <strain evidence="3 4">Pan153</strain>
    </source>
</reference>
<keyword evidence="1" id="KW-1133">Transmembrane helix</keyword>
<dbReference type="EMBL" id="CP036317">
    <property type="protein sequence ID" value="QDV19615.1"/>
    <property type="molecule type" value="Genomic_DNA"/>
</dbReference>
<dbReference type="InterPro" id="IPR045584">
    <property type="entry name" value="Pilin-like"/>
</dbReference>
<feature type="domain" description="DUF1559" evidence="2">
    <location>
        <begin position="34"/>
        <end position="282"/>
    </location>
</feature>
<evidence type="ECO:0000313" key="4">
    <source>
        <dbReference type="Proteomes" id="UP000320839"/>
    </source>
</evidence>
<accession>A0A518FTJ8</accession>
<feature type="transmembrane region" description="Helical" evidence="1">
    <location>
        <begin position="12"/>
        <end position="33"/>
    </location>
</feature>
<dbReference type="Pfam" id="PF07596">
    <property type="entry name" value="SBP_bac_10"/>
    <property type="match status" value="1"/>
</dbReference>
<dbReference type="Proteomes" id="UP000320839">
    <property type="component" value="Chromosome"/>
</dbReference>
<name>A0A518FTJ8_9PLAN</name>
<protein>
    <submittedName>
        <fullName evidence="3">Type II secretion system protein G</fullName>
    </submittedName>
</protein>
<dbReference type="PROSITE" id="PS00409">
    <property type="entry name" value="PROKAR_NTER_METHYL"/>
    <property type="match status" value="1"/>
</dbReference>
<dbReference type="PANTHER" id="PTHR30093:SF2">
    <property type="entry name" value="TYPE II SECRETION SYSTEM PROTEIN H"/>
    <property type="match status" value="1"/>
</dbReference>
<dbReference type="AlphaFoldDB" id="A0A518FTJ8"/>
<dbReference type="NCBIfam" id="TIGR04294">
    <property type="entry name" value="pre_pil_HX9DG"/>
    <property type="match status" value="1"/>
</dbReference>
<dbReference type="SUPFAM" id="SSF54523">
    <property type="entry name" value="Pili subunits"/>
    <property type="match status" value="1"/>
</dbReference>
<evidence type="ECO:0000313" key="3">
    <source>
        <dbReference type="EMBL" id="QDV19615.1"/>
    </source>
</evidence>
<dbReference type="NCBIfam" id="TIGR02532">
    <property type="entry name" value="IV_pilin_GFxxxE"/>
    <property type="match status" value="1"/>
</dbReference>
<evidence type="ECO:0000259" key="2">
    <source>
        <dbReference type="Pfam" id="PF07596"/>
    </source>
</evidence>
<proteinExistence type="predicted"/>
<gene>
    <name evidence="3" type="primary">xcpT_34</name>
    <name evidence="3" type="ORF">Pan153_42810</name>
</gene>